<keyword evidence="3" id="KW-0540">Nuclease</keyword>
<dbReference type="STRING" id="52131.GA0061100_101583"/>
<dbReference type="Proteomes" id="UP000186228">
    <property type="component" value="Unassembled WGS sequence"/>
</dbReference>
<name>A0A1C3U3I1_9HYPH</name>
<dbReference type="OrthoDB" id="3808618at2"/>
<feature type="domain" description="Endonuclease/exonuclease/phosphatase" evidence="2">
    <location>
        <begin position="102"/>
        <end position="302"/>
    </location>
</feature>
<proteinExistence type="predicted"/>
<keyword evidence="3" id="KW-0269">Exonuclease</keyword>
<dbReference type="GO" id="GO:0004527">
    <property type="term" value="F:exonuclease activity"/>
    <property type="evidence" value="ECO:0007669"/>
    <property type="project" value="UniProtKB-KW"/>
</dbReference>
<keyword evidence="1" id="KW-1133">Transmembrane helix</keyword>
<accession>A0A1C3U3I1</accession>
<dbReference type="AlphaFoldDB" id="A0A1C3U3I1"/>
<keyword evidence="4" id="KW-1185">Reference proteome</keyword>
<sequence>MRHTIYCVLCVLATLAVGILAARYVVDSWVLAFFESLQTHISLFAILLALIAFTFKRHWYALFLTATGSILLVHSVLMLQEYTTSSLVASAEASGDHFRLLSFNIEDSNFENGPRIADLIIASKADVVEIFEAGPIFSEMDRILKVYPNRIGCGVMTTDCDSLLLSKRPFQTQLMRSLGSLWDNRFILATIDMDGQPVNFASVHLSKPYFDAFHQIELGLLAPALDEVKGPLILAGDFNASVITPDMRDFLAATGLRHAFPEPATWPIAAGAYGITIDHVFARAPLRLISVKQIRDAMGSNHFGLMTEFSVPRHQ</sequence>
<reference evidence="4" key="1">
    <citation type="submission" date="2016-08" db="EMBL/GenBank/DDBJ databases">
        <authorList>
            <person name="Varghese N."/>
            <person name="Submissions Spin"/>
        </authorList>
    </citation>
    <scope>NUCLEOTIDE SEQUENCE [LARGE SCALE GENOMIC DNA]</scope>
    <source>
        <strain evidence="4">CCBAU 57015</strain>
    </source>
</reference>
<gene>
    <name evidence="3" type="ORF">GA0061100_101583</name>
</gene>
<organism evidence="3 4">
    <name type="scientific">Rhizobium hainanense</name>
    <dbReference type="NCBI Taxonomy" id="52131"/>
    <lineage>
        <taxon>Bacteria</taxon>
        <taxon>Pseudomonadati</taxon>
        <taxon>Pseudomonadota</taxon>
        <taxon>Alphaproteobacteria</taxon>
        <taxon>Hyphomicrobiales</taxon>
        <taxon>Rhizobiaceae</taxon>
        <taxon>Rhizobium/Agrobacterium group</taxon>
        <taxon>Rhizobium</taxon>
    </lineage>
</organism>
<feature type="transmembrane region" description="Helical" evidence="1">
    <location>
        <begin position="31"/>
        <end position="53"/>
    </location>
</feature>
<keyword evidence="3" id="KW-0378">Hydrolase</keyword>
<keyword evidence="1" id="KW-0812">Transmembrane</keyword>
<dbReference type="RefSeq" id="WP_075851095.1">
    <property type="nucleotide sequence ID" value="NZ_FMAC01000001.1"/>
</dbReference>
<evidence type="ECO:0000313" key="3">
    <source>
        <dbReference type="EMBL" id="SCB09915.1"/>
    </source>
</evidence>
<dbReference type="InterPro" id="IPR036691">
    <property type="entry name" value="Endo/exonu/phosph_ase_sf"/>
</dbReference>
<keyword evidence="1" id="KW-0472">Membrane</keyword>
<dbReference type="InterPro" id="IPR005135">
    <property type="entry name" value="Endo/exonuclease/phosphatase"/>
</dbReference>
<keyword evidence="3" id="KW-0255">Endonuclease</keyword>
<evidence type="ECO:0000256" key="1">
    <source>
        <dbReference type="SAM" id="Phobius"/>
    </source>
</evidence>
<feature type="transmembrane region" description="Helical" evidence="1">
    <location>
        <begin position="60"/>
        <end position="79"/>
    </location>
</feature>
<protein>
    <submittedName>
        <fullName evidence="3">Uncharacterized conserved protein YafD, endonuclease/exonuclease/phosphatase (EEP) superfamily</fullName>
    </submittedName>
</protein>
<dbReference type="SUPFAM" id="SSF56219">
    <property type="entry name" value="DNase I-like"/>
    <property type="match status" value="1"/>
</dbReference>
<dbReference type="GO" id="GO:0004519">
    <property type="term" value="F:endonuclease activity"/>
    <property type="evidence" value="ECO:0007669"/>
    <property type="project" value="UniProtKB-KW"/>
</dbReference>
<evidence type="ECO:0000313" key="4">
    <source>
        <dbReference type="Proteomes" id="UP000186228"/>
    </source>
</evidence>
<evidence type="ECO:0000259" key="2">
    <source>
        <dbReference type="Pfam" id="PF03372"/>
    </source>
</evidence>
<dbReference type="EMBL" id="FMAC01000001">
    <property type="protein sequence ID" value="SCB09915.1"/>
    <property type="molecule type" value="Genomic_DNA"/>
</dbReference>
<dbReference type="Pfam" id="PF03372">
    <property type="entry name" value="Exo_endo_phos"/>
    <property type="match status" value="1"/>
</dbReference>
<dbReference type="Gene3D" id="3.60.10.10">
    <property type="entry name" value="Endonuclease/exonuclease/phosphatase"/>
    <property type="match status" value="1"/>
</dbReference>